<proteinExistence type="predicted"/>
<dbReference type="Proteomes" id="UP001152799">
    <property type="component" value="Chromosome 9"/>
</dbReference>
<protein>
    <submittedName>
        <fullName evidence="1">Uncharacterized protein</fullName>
    </submittedName>
</protein>
<sequence>MDSESYGWRLHQDEYIPILMTFEPVPKACTDILTCNCSSHRLTTMCTCKKNGLTCTKLTHRSHQCLNSLKE</sequence>
<dbReference type="EMBL" id="OU892285">
    <property type="protein sequence ID" value="CAG9773700.1"/>
    <property type="molecule type" value="Genomic_DNA"/>
</dbReference>
<dbReference type="AlphaFoldDB" id="A0A9N9MZ08"/>
<accession>A0A9N9MZ08</accession>
<dbReference type="OrthoDB" id="6711362at2759"/>
<gene>
    <name evidence="1" type="ORF">CEUTPL_LOCUS14086</name>
</gene>
<evidence type="ECO:0000313" key="2">
    <source>
        <dbReference type="Proteomes" id="UP001152799"/>
    </source>
</evidence>
<evidence type="ECO:0000313" key="1">
    <source>
        <dbReference type="EMBL" id="CAG9773700.1"/>
    </source>
</evidence>
<organism evidence="1 2">
    <name type="scientific">Ceutorhynchus assimilis</name>
    <name type="common">cabbage seed weevil</name>
    <dbReference type="NCBI Taxonomy" id="467358"/>
    <lineage>
        <taxon>Eukaryota</taxon>
        <taxon>Metazoa</taxon>
        <taxon>Ecdysozoa</taxon>
        <taxon>Arthropoda</taxon>
        <taxon>Hexapoda</taxon>
        <taxon>Insecta</taxon>
        <taxon>Pterygota</taxon>
        <taxon>Neoptera</taxon>
        <taxon>Endopterygota</taxon>
        <taxon>Coleoptera</taxon>
        <taxon>Polyphaga</taxon>
        <taxon>Cucujiformia</taxon>
        <taxon>Curculionidae</taxon>
        <taxon>Ceutorhynchinae</taxon>
        <taxon>Ceutorhynchus</taxon>
    </lineage>
</organism>
<name>A0A9N9MZ08_9CUCU</name>
<reference evidence="1" key="1">
    <citation type="submission" date="2022-01" db="EMBL/GenBank/DDBJ databases">
        <authorList>
            <person name="King R."/>
        </authorList>
    </citation>
    <scope>NUCLEOTIDE SEQUENCE</scope>
</reference>
<keyword evidence="2" id="KW-1185">Reference proteome</keyword>